<dbReference type="InterPro" id="IPR023365">
    <property type="entry name" value="Sortase_dom-sf"/>
</dbReference>
<keyword evidence="2" id="KW-0812">Transmembrane</keyword>
<evidence type="ECO:0000313" key="4">
    <source>
        <dbReference type="Proteomes" id="UP000606499"/>
    </source>
</evidence>
<evidence type="ECO:0000256" key="1">
    <source>
        <dbReference type="ARBA" id="ARBA00022801"/>
    </source>
</evidence>
<keyword evidence="4" id="KW-1185">Reference proteome</keyword>
<keyword evidence="2" id="KW-1133">Transmembrane helix</keyword>
<protein>
    <submittedName>
        <fullName evidence="3">Sortase</fullName>
    </submittedName>
</protein>
<keyword evidence="1" id="KW-0378">Hydrolase</keyword>
<dbReference type="GO" id="GO:0016787">
    <property type="term" value="F:hydrolase activity"/>
    <property type="evidence" value="ECO:0007669"/>
    <property type="project" value="UniProtKB-KW"/>
</dbReference>
<dbReference type="EMBL" id="JACOPL010000005">
    <property type="protein sequence ID" value="MBC5725204.1"/>
    <property type="molecule type" value="Genomic_DNA"/>
</dbReference>
<gene>
    <name evidence="3" type="ORF">H8S45_07000</name>
</gene>
<evidence type="ECO:0000256" key="2">
    <source>
        <dbReference type="SAM" id="Phobius"/>
    </source>
</evidence>
<accession>A0A923RVR2</accession>
<organism evidence="3 4">
    <name type="scientific">Agathobaculum faecis</name>
    <dbReference type="NCBI Taxonomy" id="2763013"/>
    <lineage>
        <taxon>Bacteria</taxon>
        <taxon>Bacillati</taxon>
        <taxon>Bacillota</taxon>
        <taxon>Clostridia</taxon>
        <taxon>Eubacteriales</taxon>
        <taxon>Butyricicoccaceae</taxon>
        <taxon>Agathobaculum</taxon>
    </lineage>
</organism>
<dbReference type="SUPFAM" id="SSF63817">
    <property type="entry name" value="Sortase"/>
    <property type="match status" value="1"/>
</dbReference>
<comment type="caution">
    <text evidence="3">The sequence shown here is derived from an EMBL/GenBank/DDBJ whole genome shotgun (WGS) entry which is preliminary data.</text>
</comment>
<feature type="transmembrane region" description="Helical" evidence="2">
    <location>
        <begin position="12"/>
        <end position="34"/>
    </location>
</feature>
<proteinExistence type="predicted"/>
<dbReference type="AlphaFoldDB" id="A0A923RVR2"/>
<evidence type="ECO:0000313" key="3">
    <source>
        <dbReference type="EMBL" id="MBC5725204.1"/>
    </source>
</evidence>
<dbReference type="Gene3D" id="2.40.260.10">
    <property type="entry name" value="Sortase"/>
    <property type="match status" value="1"/>
</dbReference>
<dbReference type="Proteomes" id="UP000606499">
    <property type="component" value="Unassembled WGS sequence"/>
</dbReference>
<sequence>MERKTKTTIERGLLISGIAIAAFGLLTEGINYPWGTLVGKETIAADPAPVSEQWIEQSLPAEEDLVYLTDCDAYGTATAPEEALQVGVIKLPKLGTADNVVEGTELKDLALGAGHLAGSALPGASGNCVIAGDRSDDLMRHLELLGEGDTILLADQDTQYTYTVFQAVTVEPTEVWVTEPVEGREAVLTLFTGTPSGSLKQRLVVQAELTASEPRS</sequence>
<dbReference type="InterPro" id="IPR005754">
    <property type="entry name" value="Sortase"/>
</dbReference>
<dbReference type="RefSeq" id="WP_054327606.1">
    <property type="nucleotide sequence ID" value="NZ_JACOPL010000005.1"/>
</dbReference>
<dbReference type="NCBIfam" id="TIGR01076">
    <property type="entry name" value="sortase_fam"/>
    <property type="match status" value="1"/>
</dbReference>
<name>A0A923RVR2_9FIRM</name>
<dbReference type="Pfam" id="PF04203">
    <property type="entry name" value="Sortase"/>
    <property type="match status" value="1"/>
</dbReference>
<keyword evidence="2" id="KW-0472">Membrane</keyword>
<reference evidence="3" key="1">
    <citation type="submission" date="2020-08" db="EMBL/GenBank/DDBJ databases">
        <title>Genome public.</title>
        <authorList>
            <person name="Liu C."/>
            <person name="Sun Q."/>
        </authorList>
    </citation>
    <scope>NUCLEOTIDE SEQUENCE</scope>
    <source>
        <strain evidence="3">NSJ-28</strain>
    </source>
</reference>